<dbReference type="AlphaFoldDB" id="A0A0T6LP82"/>
<dbReference type="RefSeq" id="WP_018382990.1">
    <property type="nucleotide sequence ID" value="NZ_LLZU01000035.1"/>
</dbReference>
<dbReference type="EMBL" id="LLZU01000035">
    <property type="protein sequence ID" value="KRV47862.1"/>
    <property type="molecule type" value="Genomic_DNA"/>
</dbReference>
<dbReference type="GO" id="GO:0016702">
    <property type="term" value="F:oxidoreductase activity, acting on single donors with incorporation of molecular oxygen, incorporation of two atoms of oxygen"/>
    <property type="evidence" value="ECO:0007669"/>
    <property type="project" value="UniProtKB-ARBA"/>
</dbReference>
<dbReference type="eggNOG" id="COG3384">
    <property type="taxonomic scope" value="Bacteria"/>
</dbReference>
<organism evidence="2 3">
    <name type="scientific">Wenjunlia vitaminophila</name>
    <name type="common">Streptomyces vitaminophilus</name>
    <dbReference type="NCBI Taxonomy" id="76728"/>
    <lineage>
        <taxon>Bacteria</taxon>
        <taxon>Bacillati</taxon>
        <taxon>Actinomycetota</taxon>
        <taxon>Actinomycetes</taxon>
        <taxon>Kitasatosporales</taxon>
        <taxon>Streptomycetaceae</taxon>
        <taxon>Wenjunlia</taxon>
    </lineage>
</organism>
<proteinExistence type="predicted"/>
<keyword evidence="3" id="KW-1185">Reference proteome</keyword>
<evidence type="ECO:0000259" key="1">
    <source>
        <dbReference type="Pfam" id="PF02900"/>
    </source>
</evidence>
<accession>A0A0T6LP82</accession>
<reference evidence="2 3" key="1">
    <citation type="submission" date="2015-10" db="EMBL/GenBank/DDBJ databases">
        <title>Draft genome sequence of pyrrolomycin-producing Streptomyces vitaminophilus.</title>
        <authorList>
            <person name="Graham D.E."/>
            <person name="Mahan K.M."/>
            <person name="Klingeman D.M."/>
            <person name="Hettich R.L."/>
            <person name="Parry R.J."/>
        </authorList>
    </citation>
    <scope>NUCLEOTIDE SEQUENCE [LARGE SCALE GENOMIC DNA]</scope>
    <source>
        <strain evidence="2 3">ATCC 31673</strain>
    </source>
</reference>
<comment type="caution">
    <text evidence="2">The sequence shown here is derived from an EMBL/GenBank/DDBJ whole genome shotgun (WGS) entry which is preliminary data.</text>
</comment>
<dbReference type="Proteomes" id="UP000050867">
    <property type="component" value="Unassembled WGS sequence"/>
</dbReference>
<dbReference type="OrthoDB" id="8673673at2"/>
<evidence type="ECO:0000313" key="3">
    <source>
        <dbReference type="Proteomes" id="UP000050867"/>
    </source>
</evidence>
<dbReference type="GO" id="GO:0008198">
    <property type="term" value="F:ferrous iron binding"/>
    <property type="evidence" value="ECO:0007669"/>
    <property type="project" value="InterPro"/>
</dbReference>
<feature type="domain" description="Extradiol ring-cleavage dioxygenase class III enzyme subunit B" evidence="1">
    <location>
        <begin position="7"/>
        <end position="256"/>
    </location>
</feature>
<dbReference type="STRING" id="76728.AQ490_05745"/>
<gene>
    <name evidence="2" type="ORF">AQ490_05745</name>
</gene>
<dbReference type="Pfam" id="PF02900">
    <property type="entry name" value="LigB"/>
    <property type="match status" value="1"/>
</dbReference>
<dbReference type="Gene3D" id="3.40.830.10">
    <property type="entry name" value="LigB-like"/>
    <property type="match status" value="1"/>
</dbReference>
<dbReference type="InterPro" id="IPR004183">
    <property type="entry name" value="Xdiol_dOase_suB"/>
</dbReference>
<dbReference type="SUPFAM" id="SSF53213">
    <property type="entry name" value="LigB-like"/>
    <property type="match status" value="1"/>
</dbReference>
<sequence length="282" mass="30556">MAEISLALAASHTPGLTGWFDKAPDEDRRIVRRAYDAIHQAVLDSRTDVLLVIGNDHVANARVNDYADFTFGLAERHTGPDEWFKPWLRVADYALPGAPDVAATLHDQVRDSGRTVRAVRENLRFDDNLSVPSAMADLPGTGVAVVPVLQNCTVPPVPDERACYAFGQALGTAIRTALPDGLRVGLLGSGGLSHEPGGPRYLEIDEEFDRWWLDLLVAGDHERVLAEATFERMEEAGSGGTAELLSWVVVMGAIGPRPCTSLGYSAVDQWRCGVGAVQWDLS</sequence>
<dbReference type="CDD" id="cd07359">
    <property type="entry name" value="PCA_45_Doxase_B_like"/>
    <property type="match status" value="1"/>
</dbReference>
<evidence type="ECO:0000313" key="2">
    <source>
        <dbReference type="EMBL" id="KRV47862.1"/>
    </source>
</evidence>
<name>A0A0T6LP82_WENVI</name>
<protein>
    <recommendedName>
        <fullName evidence="1">Extradiol ring-cleavage dioxygenase class III enzyme subunit B domain-containing protein</fullName>
    </recommendedName>
</protein>